<feature type="compositionally biased region" description="Low complexity" evidence="2">
    <location>
        <begin position="143"/>
        <end position="153"/>
    </location>
</feature>
<dbReference type="AlphaFoldDB" id="A0AAW4N604"/>
<dbReference type="Proteomes" id="UP001196765">
    <property type="component" value="Unassembled WGS sequence"/>
</dbReference>
<dbReference type="PANTHER" id="PTHR45661:SF3">
    <property type="entry name" value="IG-LIKE DOMAIN-CONTAINING PROTEIN"/>
    <property type="match status" value="1"/>
</dbReference>
<evidence type="ECO:0000313" key="3">
    <source>
        <dbReference type="EMBL" id="MBV3386954.1"/>
    </source>
</evidence>
<evidence type="ECO:0000313" key="4">
    <source>
        <dbReference type="Proteomes" id="UP001196765"/>
    </source>
</evidence>
<proteinExistence type="predicted"/>
<keyword evidence="1" id="KW-0175">Coiled coil</keyword>
<protein>
    <submittedName>
        <fullName evidence="3">Leucine-rich repeat domain-containing protein</fullName>
    </submittedName>
</protein>
<accession>A0AAW4N604</accession>
<comment type="caution">
    <text evidence="3">The sequence shown here is derived from an EMBL/GenBank/DDBJ whole genome shotgun (WGS) entry which is preliminary data.</text>
</comment>
<sequence length="657" mass="74538">MGLFKKLFSILQGDSEEKDIENLSGTSNSQETNCCEEKKHQAEKKVKKEVSKTSQEPIREQKEFYTNEIENNDKESVNLEELSLEELEEMQKKLEVDGKKARRRGDKKAEEKLHSEWQNVRYTIWKRQSEKKAEKGAVEKSQKSNSQQPNSHSTQIEDSDKKKVNLEELSLEELEKMQEKLFVDIQKARLREDKEAEKEMYSEWRNVRSAVWIKEREKKAKEETVAKAKAEEVAAKEKAEEEAAAKEKAEEEAANPTLVDSKFANQLTDGGKKKNVILPASVCEIAQWAFEGNKTLERIDMTSCNKLTIIGERAFSGCENLTNIIFPENIEEIGEEAFYECKALASVDLSNCKRLNKIGKNTFSGCENLTNIIFPENIEEIGVLAFSNCEALASVDLSNCKKLDKIGESAFNWCPSLEEVLLPESLSSIGMSAFCSCKIRNIDFSACKLLTKFPANLFNDCKSLEEVVWPPHLKEIGDIAFSCCESLRRVELPDSVEVLGEDIFKWCKLKSLSLPKDIKKLPTLIGLSGEIKSLDMSRCKKLKVLTAPITCSSKTIVFPVGVEEIETAVFKYNKPGQFESIFLPPTIKEVELNYSADDANVYCYAPELENVKDIIEKCACLLVLPQYYDSYLDQAVAEGAEGYLDKIPEDKFYFYDE</sequence>
<dbReference type="InterPro" id="IPR053139">
    <property type="entry name" value="Surface_bspA-like"/>
</dbReference>
<gene>
    <name evidence="3" type="ORF">KSW82_04255</name>
</gene>
<feature type="coiled-coil region" evidence="1">
    <location>
        <begin position="218"/>
        <end position="255"/>
    </location>
</feature>
<dbReference type="RefSeq" id="WP_217314462.1">
    <property type="nucleotide sequence ID" value="NZ_JAHOEA010000040.1"/>
</dbReference>
<dbReference type="Pfam" id="PF13306">
    <property type="entry name" value="LRR_5"/>
    <property type="match status" value="2"/>
</dbReference>
<feature type="region of interest" description="Disordered" evidence="2">
    <location>
        <begin position="94"/>
        <end position="113"/>
    </location>
</feature>
<name>A0AAW4N604_9BACT</name>
<dbReference type="EMBL" id="JAHOEI010000008">
    <property type="protein sequence ID" value="MBV3386954.1"/>
    <property type="molecule type" value="Genomic_DNA"/>
</dbReference>
<evidence type="ECO:0000256" key="2">
    <source>
        <dbReference type="SAM" id="MobiDB-lite"/>
    </source>
</evidence>
<dbReference type="InterPro" id="IPR026906">
    <property type="entry name" value="LRR_5"/>
</dbReference>
<feature type="region of interest" description="Disordered" evidence="2">
    <location>
        <begin position="131"/>
        <end position="163"/>
    </location>
</feature>
<dbReference type="PANTHER" id="PTHR45661">
    <property type="entry name" value="SURFACE ANTIGEN"/>
    <property type="match status" value="1"/>
</dbReference>
<feature type="compositionally biased region" description="Basic and acidic residues" evidence="2">
    <location>
        <begin position="131"/>
        <end position="142"/>
    </location>
</feature>
<evidence type="ECO:0000256" key="1">
    <source>
        <dbReference type="SAM" id="Coils"/>
    </source>
</evidence>
<reference evidence="3" key="1">
    <citation type="submission" date="2021-06" db="EMBL/GenBank/DDBJ databases">
        <title>Collection of gut derived symbiotic bacterial strains cultured from healthy donors.</title>
        <authorList>
            <person name="Lin H."/>
            <person name="Littmann E."/>
            <person name="Pamer E.G."/>
        </authorList>
    </citation>
    <scope>NUCLEOTIDE SEQUENCE</scope>
    <source>
        <strain evidence="3">MSK.21.74</strain>
    </source>
</reference>
<organism evidence="3 4">
    <name type="scientific">Segatella copri</name>
    <dbReference type="NCBI Taxonomy" id="165179"/>
    <lineage>
        <taxon>Bacteria</taxon>
        <taxon>Pseudomonadati</taxon>
        <taxon>Bacteroidota</taxon>
        <taxon>Bacteroidia</taxon>
        <taxon>Bacteroidales</taxon>
        <taxon>Prevotellaceae</taxon>
        <taxon>Segatella</taxon>
    </lineage>
</organism>